<evidence type="ECO:0000313" key="3">
    <source>
        <dbReference type="Proteomes" id="UP000177722"/>
    </source>
</evidence>
<reference evidence="2 3" key="1">
    <citation type="journal article" date="2016" name="Nat. Commun.">
        <title>Thousands of microbial genomes shed light on interconnected biogeochemical processes in an aquifer system.</title>
        <authorList>
            <person name="Anantharaman K."/>
            <person name="Brown C.T."/>
            <person name="Hug L.A."/>
            <person name="Sharon I."/>
            <person name="Castelle C.J."/>
            <person name="Probst A.J."/>
            <person name="Thomas B.C."/>
            <person name="Singh A."/>
            <person name="Wilkins M.J."/>
            <person name="Karaoz U."/>
            <person name="Brodie E.L."/>
            <person name="Williams K.H."/>
            <person name="Hubbard S.S."/>
            <person name="Banfield J.F."/>
        </authorList>
    </citation>
    <scope>NUCLEOTIDE SEQUENCE [LARGE SCALE GENOMIC DNA]</scope>
</reference>
<proteinExistence type="predicted"/>
<keyword evidence="1" id="KW-0472">Membrane</keyword>
<evidence type="ECO:0000256" key="1">
    <source>
        <dbReference type="SAM" id="Phobius"/>
    </source>
</evidence>
<feature type="transmembrane region" description="Helical" evidence="1">
    <location>
        <begin position="52"/>
        <end position="72"/>
    </location>
</feature>
<sequence>MPKLLFWIFVIFWAALAIKPLYRFDWFLENIVIFISAPLVIWSYYKFRLSNFSYILIFIFAILHVAAAHYTYGDTPWGDWLSQLLGLDRNHYDRIVHFLFGILMTPVVFNILKNYFPYRISVRNIFIFSIIVATGSLYEIAEFVVGILVEPEAGLAFLGFQGDIWDTQKDVLLQAVGSLLALTMLQKRN</sequence>
<name>A0A1G2UAH2_9BACT</name>
<dbReference type="InterPro" id="IPR014509">
    <property type="entry name" value="YjdF-like"/>
</dbReference>
<feature type="transmembrane region" description="Helical" evidence="1">
    <location>
        <begin position="124"/>
        <end position="149"/>
    </location>
</feature>
<keyword evidence="1" id="KW-0812">Transmembrane</keyword>
<evidence type="ECO:0000313" key="2">
    <source>
        <dbReference type="EMBL" id="OHB06050.1"/>
    </source>
</evidence>
<comment type="caution">
    <text evidence="2">The sequence shown here is derived from an EMBL/GenBank/DDBJ whole genome shotgun (WGS) entry which is preliminary data.</text>
</comment>
<feature type="transmembrane region" description="Helical" evidence="1">
    <location>
        <begin position="92"/>
        <end position="112"/>
    </location>
</feature>
<gene>
    <name evidence="2" type="ORF">A3B16_01935</name>
</gene>
<dbReference type="Proteomes" id="UP000177722">
    <property type="component" value="Unassembled WGS sequence"/>
</dbReference>
<evidence type="ECO:0008006" key="4">
    <source>
        <dbReference type="Google" id="ProtNLM"/>
    </source>
</evidence>
<dbReference type="PIRSF" id="PIRSF020606">
    <property type="entry name" value="UCP020606"/>
    <property type="match status" value="1"/>
</dbReference>
<protein>
    <recommendedName>
        <fullName evidence="4">DUF2238 domain-containing protein</fullName>
    </recommendedName>
</protein>
<dbReference type="AlphaFoldDB" id="A0A1G2UAH2"/>
<dbReference type="EMBL" id="MHWF01000008">
    <property type="protein sequence ID" value="OHB06050.1"/>
    <property type="molecule type" value="Genomic_DNA"/>
</dbReference>
<feature type="transmembrane region" description="Helical" evidence="1">
    <location>
        <begin position="27"/>
        <end position="45"/>
    </location>
</feature>
<keyword evidence="1" id="KW-1133">Transmembrane helix</keyword>
<accession>A0A1G2UAH2</accession>
<dbReference type="Pfam" id="PF09997">
    <property type="entry name" value="DUF2238"/>
    <property type="match status" value="1"/>
</dbReference>
<organism evidence="2 3">
    <name type="scientific">Candidatus Zambryskibacteria bacterium RIFCSPLOWO2_01_FULL_45_43</name>
    <dbReference type="NCBI Taxonomy" id="1802762"/>
    <lineage>
        <taxon>Bacteria</taxon>
        <taxon>Candidatus Zambryskiibacteriota</taxon>
    </lineage>
</organism>
<dbReference type="InterPro" id="IPR058534">
    <property type="entry name" value="YjdF"/>
</dbReference>